<dbReference type="VEuPathDB" id="VectorBase:CPIJ005131"/>
<dbReference type="GO" id="GO:0005886">
    <property type="term" value="C:plasma membrane"/>
    <property type="evidence" value="ECO:0007669"/>
    <property type="project" value="TreeGrafter"/>
</dbReference>
<dbReference type="Gene3D" id="1.10.287.770">
    <property type="entry name" value="YojJ-like"/>
    <property type="match status" value="1"/>
</dbReference>
<dbReference type="VEuPathDB" id="VectorBase:CQUJHB006806"/>
<dbReference type="HOGENOM" id="CLU_024950_1_1_1"/>
<dbReference type="KEGG" id="cqu:CpipJ_CPIJ005131"/>
<name>B0WDC8_CULQU</name>
<dbReference type="InParanoid" id="B0WDC8"/>
<keyword evidence="4 12" id="KW-0894">Sodium channel</keyword>
<accession>B0WDC8</accession>
<evidence type="ECO:0000256" key="6">
    <source>
        <dbReference type="ARBA" id="ARBA00022989"/>
    </source>
</evidence>
<comment type="similarity">
    <text evidence="2 12">Belongs to the amiloride-sensitive sodium channel (TC 1.A.6) family.</text>
</comment>
<dbReference type="EMBL" id="DS231896">
    <property type="protein sequence ID" value="EDS44441.1"/>
    <property type="molecule type" value="Genomic_DNA"/>
</dbReference>
<dbReference type="PANTHER" id="PTHR11690">
    <property type="entry name" value="AMILORIDE-SENSITIVE SODIUM CHANNEL-RELATED"/>
    <property type="match status" value="1"/>
</dbReference>
<dbReference type="PANTHER" id="PTHR11690:SF288">
    <property type="entry name" value="AMILORIDE-SENSITIVE NA+ CHANNEL-RELATED"/>
    <property type="match status" value="1"/>
</dbReference>
<dbReference type="eggNOG" id="KOG4294">
    <property type="taxonomic scope" value="Eukaryota"/>
</dbReference>
<feature type="transmembrane region" description="Helical" evidence="13">
    <location>
        <begin position="415"/>
        <end position="440"/>
    </location>
</feature>
<dbReference type="OrthoDB" id="7756562at2759"/>
<dbReference type="PRINTS" id="PR01078">
    <property type="entry name" value="AMINACHANNEL"/>
</dbReference>
<evidence type="ECO:0000256" key="13">
    <source>
        <dbReference type="SAM" id="Phobius"/>
    </source>
</evidence>
<evidence type="ECO:0000256" key="3">
    <source>
        <dbReference type="ARBA" id="ARBA00022448"/>
    </source>
</evidence>
<dbReference type="OMA" id="YFSHERT"/>
<comment type="subcellular location">
    <subcellularLocation>
        <location evidence="1">Membrane</location>
        <topology evidence="1">Multi-pass membrane protein</topology>
    </subcellularLocation>
</comment>
<evidence type="ECO:0000256" key="11">
    <source>
        <dbReference type="ARBA" id="ARBA00023303"/>
    </source>
</evidence>
<evidence type="ECO:0000313" key="16">
    <source>
        <dbReference type="Proteomes" id="UP000002320"/>
    </source>
</evidence>
<evidence type="ECO:0000256" key="7">
    <source>
        <dbReference type="ARBA" id="ARBA00023053"/>
    </source>
</evidence>
<dbReference type="Proteomes" id="UP000002320">
    <property type="component" value="Unassembled WGS sequence"/>
</dbReference>
<keyword evidence="7" id="KW-0915">Sodium</keyword>
<gene>
    <name evidence="15" type="primary">6036707</name>
    <name evidence="14" type="ORF">CpipJ_CPIJ005131</name>
</gene>
<keyword evidence="16" id="KW-1185">Reference proteome</keyword>
<dbReference type="AlphaFoldDB" id="B0WDC8"/>
<dbReference type="Gene3D" id="1.10.287.820">
    <property type="entry name" value="Acid-sensing ion channel domain"/>
    <property type="match status" value="1"/>
</dbReference>
<evidence type="ECO:0000256" key="4">
    <source>
        <dbReference type="ARBA" id="ARBA00022461"/>
    </source>
</evidence>
<evidence type="ECO:0000256" key="8">
    <source>
        <dbReference type="ARBA" id="ARBA00023065"/>
    </source>
</evidence>
<feature type="transmembrane region" description="Helical" evidence="13">
    <location>
        <begin position="491"/>
        <end position="509"/>
    </location>
</feature>
<dbReference type="VEuPathDB" id="VectorBase:CQUJHB012602"/>
<evidence type="ECO:0000256" key="2">
    <source>
        <dbReference type="ARBA" id="ARBA00007193"/>
    </source>
</evidence>
<evidence type="ECO:0000256" key="9">
    <source>
        <dbReference type="ARBA" id="ARBA00023136"/>
    </source>
</evidence>
<reference evidence="15" key="2">
    <citation type="submission" date="2021-02" db="UniProtKB">
        <authorList>
            <consortium name="EnsemblMetazoa"/>
        </authorList>
    </citation>
    <scope>IDENTIFICATION</scope>
    <source>
        <strain evidence="15">JHB</strain>
    </source>
</reference>
<keyword evidence="5 12" id="KW-0812">Transmembrane</keyword>
<keyword evidence="3 12" id="KW-0813">Transport</keyword>
<reference evidence="14" key="1">
    <citation type="submission" date="2007-03" db="EMBL/GenBank/DDBJ databases">
        <title>Annotation of Culex pipiens quinquefasciatus.</title>
        <authorList>
            <consortium name="The Broad Institute Genome Sequencing Platform"/>
            <person name="Atkinson P.W."/>
            <person name="Hemingway J."/>
            <person name="Christensen B.M."/>
            <person name="Higgs S."/>
            <person name="Kodira C."/>
            <person name="Hannick L."/>
            <person name="Megy K."/>
            <person name="O'Leary S."/>
            <person name="Pearson M."/>
            <person name="Haas B.J."/>
            <person name="Mauceli E."/>
            <person name="Wortman J.R."/>
            <person name="Lee N.H."/>
            <person name="Guigo R."/>
            <person name="Stanke M."/>
            <person name="Alvarado L."/>
            <person name="Amedeo P."/>
            <person name="Antoine C.H."/>
            <person name="Arensburger P."/>
            <person name="Bidwell S.L."/>
            <person name="Crawford M."/>
            <person name="Camaro F."/>
            <person name="Devon K."/>
            <person name="Engels R."/>
            <person name="Hammond M."/>
            <person name="Howarth C."/>
            <person name="Koehrsen M."/>
            <person name="Lawson D."/>
            <person name="Montgomery P."/>
            <person name="Nene V."/>
            <person name="Nusbaum C."/>
            <person name="Puiu D."/>
            <person name="Romero-Severson J."/>
            <person name="Severson D.W."/>
            <person name="Shumway M."/>
            <person name="Sisk P."/>
            <person name="Stolte C."/>
            <person name="Zeng Q."/>
            <person name="Eisenstadt E."/>
            <person name="Fraser-Liggett C."/>
            <person name="Strausberg R."/>
            <person name="Galagan J."/>
            <person name="Birren B."/>
            <person name="Collins F.H."/>
        </authorList>
    </citation>
    <scope>NUCLEOTIDE SEQUENCE [LARGE SCALE GENOMIC DNA]</scope>
    <source>
        <strain evidence="14">JHB</strain>
    </source>
</reference>
<evidence type="ECO:0000256" key="5">
    <source>
        <dbReference type="ARBA" id="ARBA00022692"/>
    </source>
</evidence>
<keyword evidence="9 13" id="KW-0472">Membrane</keyword>
<evidence type="ECO:0000313" key="14">
    <source>
        <dbReference type="EMBL" id="EDS44441.1"/>
    </source>
</evidence>
<keyword evidence="8 12" id="KW-0406">Ion transport</keyword>
<evidence type="ECO:0000256" key="10">
    <source>
        <dbReference type="ARBA" id="ARBA00023201"/>
    </source>
</evidence>
<evidence type="ECO:0000256" key="1">
    <source>
        <dbReference type="ARBA" id="ARBA00004141"/>
    </source>
</evidence>
<evidence type="ECO:0000256" key="12">
    <source>
        <dbReference type="RuleBase" id="RU000679"/>
    </source>
</evidence>
<sequence length="532" mass="60385">MHIDTRALKSYHSLGSKWRNVKKFVREFCTESTIHGLRNIEAGKTILERLWWLTVVVLSVLACGMLIQKVYHKWANNPVIVSYDDTATKVWTIPFPAITVCPEAKFKVDVMNFTEAFYQHFHSSKILDKKSQDRLMAMLQDMFNEGVLHSEYEYLTETNSATNWTLENGYAPGTPFSTHPLRASGYASRLRLNLASFKSNVEAHCAEEQGFKVVLHSPDEYPLPFAKYVLLSLDRDINIAIRPQILTTSKELASYSPARRQCYFSHERTLKFFRVYNQNNCELECLTNYTLANCGCVKFSMPRSAGTRICSTAEQRCIIEARYGMLKALSQNRLNNDGLMSECDCMSACNSIQYLTEVTQSTYDTVQTVSLRLKPLLPQLLKLMESVTSSKVSVFFKGAEFLSTRRNELFGLTDFVANCGGILGLCLGISFVSLVELLYYCTVRPVLMARKSTGPQSKIRDGLRALLKEFCTDTTIHGLRNIESGRSLLEWLWWLVVVVLSVCCCAMLIQKVYNKWGSNPVIVSLDDTPTKI</sequence>
<keyword evidence="10 12" id="KW-0739">Sodium transport</keyword>
<dbReference type="Pfam" id="PF00858">
    <property type="entry name" value="ASC"/>
    <property type="match status" value="3"/>
</dbReference>
<organism>
    <name type="scientific">Culex quinquefasciatus</name>
    <name type="common">Southern house mosquito</name>
    <name type="synonym">Culex pungens</name>
    <dbReference type="NCBI Taxonomy" id="7176"/>
    <lineage>
        <taxon>Eukaryota</taxon>
        <taxon>Metazoa</taxon>
        <taxon>Ecdysozoa</taxon>
        <taxon>Arthropoda</taxon>
        <taxon>Hexapoda</taxon>
        <taxon>Insecta</taxon>
        <taxon>Pterygota</taxon>
        <taxon>Neoptera</taxon>
        <taxon>Endopterygota</taxon>
        <taxon>Diptera</taxon>
        <taxon>Nematocera</taxon>
        <taxon>Culicoidea</taxon>
        <taxon>Culicidae</taxon>
        <taxon>Culicinae</taxon>
        <taxon>Culicini</taxon>
        <taxon>Culex</taxon>
        <taxon>Culex</taxon>
    </lineage>
</organism>
<keyword evidence="11 12" id="KW-0407">Ion channel</keyword>
<evidence type="ECO:0000313" key="15">
    <source>
        <dbReference type="EnsemblMetazoa" id="CPIJ005131-PA"/>
    </source>
</evidence>
<dbReference type="EnsemblMetazoa" id="CPIJ005131-RA">
    <property type="protein sequence ID" value="CPIJ005131-PA"/>
    <property type="gene ID" value="CPIJ005131"/>
</dbReference>
<protein>
    <submittedName>
        <fullName evidence="14 15">Pickpocket</fullName>
    </submittedName>
</protein>
<proteinExistence type="inferred from homology"/>
<keyword evidence="6 13" id="KW-1133">Transmembrane helix</keyword>
<dbReference type="InterPro" id="IPR001873">
    <property type="entry name" value="ENaC"/>
</dbReference>
<dbReference type="GO" id="GO:0015280">
    <property type="term" value="F:ligand-gated sodium channel activity"/>
    <property type="evidence" value="ECO:0007669"/>
    <property type="project" value="TreeGrafter"/>
</dbReference>